<dbReference type="Proteomes" id="UP000789375">
    <property type="component" value="Unassembled WGS sequence"/>
</dbReference>
<dbReference type="EMBL" id="CAJVPP010010765">
    <property type="protein sequence ID" value="CAG8711696.1"/>
    <property type="molecule type" value="Genomic_DNA"/>
</dbReference>
<accession>A0A9N9HXZ2</accession>
<comment type="caution">
    <text evidence="1">The sequence shown here is derived from an EMBL/GenBank/DDBJ whole genome shotgun (WGS) entry which is preliminary data.</text>
</comment>
<reference evidence="1" key="1">
    <citation type="submission" date="2021-06" db="EMBL/GenBank/DDBJ databases">
        <authorList>
            <person name="Kallberg Y."/>
            <person name="Tangrot J."/>
            <person name="Rosling A."/>
        </authorList>
    </citation>
    <scope>NUCLEOTIDE SEQUENCE</scope>
    <source>
        <strain evidence="1">87-6 pot B 2015</strain>
    </source>
</reference>
<organism evidence="1 2">
    <name type="scientific">Funneliformis mosseae</name>
    <name type="common">Endomycorrhizal fungus</name>
    <name type="synonym">Glomus mosseae</name>
    <dbReference type="NCBI Taxonomy" id="27381"/>
    <lineage>
        <taxon>Eukaryota</taxon>
        <taxon>Fungi</taxon>
        <taxon>Fungi incertae sedis</taxon>
        <taxon>Mucoromycota</taxon>
        <taxon>Glomeromycotina</taxon>
        <taxon>Glomeromycetes</taxon>
        <taxon>Glomerales</taxon>
        <taxon>Glomeraceae</taxon>
        <taxon>Funneliformis</taxon>
    </lineage>
</organism>
<evidence type="ECO:0000313" key="1">
    <source>
        <dbReference type="EMBL" id="CAG8711696.1"/>
    </source>
</evidence>
<gene>
    <name evidence="1" type="ORF">FMOSSE_LOCUS14366</name>
</gene>
<evidence type="ECO:0000313" key="2">
    <source>
        <dbReference type="Proteomes" id="UP000789375"/>
    </source>
</evidence>
<feature type="non-terminal residue" evidence="1">
    <location>
        <position position="43"/>
    </location>
</feature>
<dbReference type="AlphaFoldDB" id="A0A9N9HXZ2"/>
<name>A0A9N9HXZ2_FUNMO</name>
<sequence>GATDCGDGRFCEAGLQCATKNFCMPVGATDCGGYHCDALRDNC</sequence>
<proteinExistence type="predicted"/>
<protein>
    <submittedName>
        <fullName evidence="1">6009_t:CDS:1</fullName>
    </submittedName>
</protein>
<keyword evidence="2" id="KW-1185">Reference proteome</keyword>